<sequence>MIHRELDAPAEIRNSIRDFWYWEKEFGASPAAFEVLPDGHAEIVFHFGSGCSLMFDGQLEPLPSPFIVGLLGQPVYFYAQDRLQIIGVKCLPWAVYDLLKLPPVKGGIQIFTHPIALLQADLQQLLQAEKIDEALTLVLDWFMDAHQAAAPAPALTKAGRAMLEAKGSLPVNRVAAAAHATVRTLERKFKASSGHTLKDVSGLIRFEQARDRLWSAPDTPISGLAHELGYADQSHLNREFKRYSGTTAAAFARQTRARKKEFGDDFVAIVLSS</sequence>
<keyword evidence="2 6" id="KW-0238">DNA-binding</keyword>
<accession>A0A1N6S1I7</accession>
<evidence type="ECO:0000313" key="8">
    <source>
        <dbReference type="Proteomes" id="UP000548326"/>
    </source>
</evidence>
<keyword evidence="3" id="KW-0804">Transcription</keyword>
<dbReference type="PANTHER" id="PTHR46796">
    <property type="entry name" value="HTH-TYPE TRANSCRIPTIONAL ACTIVATOR RHAS-RELATED"/>
    <property type="match status" value="1"/>
</dbReference>
<dbReference type="STRING" id="354630.SAMN05421821_102247"/>
<dbReference type="AlphaFoldDB" id="A0A1N6S1I7"/>
<dbReference type="InterPro" id="IPR046532">
    <property type="entry name" value="DUF6597"/>
</dbReference>
<organism evidence="6 8">
    <name type="scientific">Mucilaginibacter lappiensis</name>
    <dbReference type="NCBI Taxonomy" id="354630"/>
    <lineage>
        <taxon>Bacteria</taxon>
        <taxon>Pseudomonadati</taxon>
        <taxon>Bacteroidota</taxon>
        <taxon>Sphingobacteriia</taxon>
        <taxon>Sphingobacteriales</taxon>
        <taxon>Sphingobacteriaceae</taxon>
        <taxon>Mucilaginibacter</taxon>
    </lineage>
</organism>
<dbReference type="InterPro" id="IPR009057">
    <property type="entry name" value="Homeodomain-like_sf"/>
</dbReference>
<dbReference type="Gene3D" id="1.10.10.60">
    <property type="entry name" value="Homeodomain-like"/>
    <property type="match status" value="1"/>
</dbReference>
<dbReference type="OrthoDB" id="323290at2"/>
<dbReference type="InterPro" id="IPR018060">
    <property type="entry name" value="HTH_AraC"/>
</dbReference>
<protein>
    <submittedName>
        <fullName evidence="6">AraC-like DNA-binding protein</fullName>
    </submittedName>
</protein>
<dbReference type="Proteomes" id="UP000541583">
    <property type="component" value="Unassembled WGS sequence"/>
</dbReference>
<evidence type="ECO:0000256" key="3">
    <source>
        <dbReference type="ARBA" id="ARBA00023163"/>
    </source>
</evidence>
<dbReference type="Pfam" id="PF12833">
    <property type="entry name" value="HTH_18"/>
    <property type="match status" value="1"/>
</dbReference>
<evidence type="ECO:0000313" key="6">
    <source>
        <dbReference type="EMBL" id="MBB6129489.1"/>
    </source>
</evidence>
<reference evidence="7 8" key="1">
    <citation type="submission" date="2020-08" db="EMBL/GenBank/DDBJ databases">
        <title>Genomic Encyclopedia of Type Strains, Phase IV (KMG-V): Genome sequencing to study the core and pangenomes of soil and plant-associated prokaryotes.</title>
        <authorList>
            <person name="Whitman W."/>
        </authorList>
    </citation>
    <scope>NUCLEOTIDE SEQUENCE [LARGE SCALE GENOMIC DNA]</scope>
    <source>
        <strain evidence="5 7">ANJLi2</strain>
        <strain evidence="6 8">MP601</strain>
    </source>
</reference>
<evidence type="ECO:0000313" key="5">
    <source>
        <dbReference type="EMBL" id="MBB6108517.1"/>
    </source>
</evidence>
<dbReference type="GO" id="GO:0043565">
    <property type="term" value="F:sequence-specific DNA binding"/>
    <property type="evidence" value="ECO:0007669"/>
    <property type="project" value="InterPro"/>
</dbReference>
<dbReference type="PROSITE" id="PS01124">
    <property type="entry name" value="HTH_ARAC_FAMILY_2"/>
    <property type="match status" value="1"/>
</dbReference>
<dbReference type="RefSeq" id="WP_076371132.1">
    <property type="nucleotide sequence ID" value="NZ_FTMG01000002.1"/>
</dbReference>
<feature type="domain" description="HTH araC/xylS-type" evidence="4">
    <location>
        <begin position="153"/>
        <end position="254"/>
    </location>
</feature>
<comment type="caution">
    <text evidence="6">The sequence shown here is derived from an EMBL/GenBank/DDBJ whole genome shotgun (WGS) entry which is preliminary data.</text>
</comment>
<keyword evidence="7" id="KW-1185">Reference proteome</keyword>
<dbReference type="Pfam" id="PF20240">
    <property type="entry name" value="DUF6597"/>
    <property type="match status" value="1"/>
</dbReference>
<dbReference type="SUPFAM" id="SSF46689">
    <property type="entry name" value="Homeodomain-like"/>
    <property type="match status" value="1"/>
</dbReference>
<dbReference type="EMBL" id="JACHCA010000009">
    <property type="protein sequence ID" value="MBB6129489.1"/>
    <property type="molecule type" value="Genomic_DNA"/>
</dbReference>
<proteinExistence type="predicted"/>
<dbReference type="Proteomes" id="UP000548326">
    <property type="component" value="Unassembled WGS sequence"/>
</dbReference>
<evidence type="ECO:0000259" key="4">
    <source>
        <dbReference type="PROSITE" id="PS01124"/>
    </source>
</evidence>
<name>A0A1N6S1I7_9SPHI</name>
<keyword evidence="1" id="KW-0805">Transcription regulation</keyword>
<gene>
    <name evidence="6" type="ORF">HDF22_003615</name>
    <name evidence="5" type="ORF">HDF23_001252</name>
</gene>
<dbReference type="PANTHER" id="PTHR46796:SF13">
    <property type="entry name" value="HTH-TYPE TRANSCRIPTIONAL ACTIVATOR RHAS"/>
    <property type="match status" value="1"/>
</dbReference>
<dbReference type="EMBL" id="JACHCB010000002">
    <property type="protein sequence ID" value="MBB6108517.1"/>
    <property type="molecule type" value="Genomic_DNA"/>
</dbReference>
<evidence type="ECO:0000256" key="2">
    <source>
        <dbReference type="ARBA" id="ARBA00023125"/>
    </source>
</evidence>
<evidence type="ECO:0000313" key="7">
    <source>
        <dbReference type="Proteomes" id="UP000541583"/>
    </source>
</evidence>
<evidence type="ECO:0000256" key="1">
    <source>
        <dbReference type="ARBA" id="ARBA00023015"/>
    </source>
</evidence>
<dbReference type="SMART" id="SM00342">
    <property type="entry name" value="HTH_ARAC"/>
    <property type="match status" value="1"/>
</dbReference>
<dbReference type="InterPro" id="IPR050204">
    <property type="entry name" value="AraC_XylS_family_regulators"/>
</dbReference>
<dbReference type="GO" id="GO:0003700">
    <property type="term" value="F:DNA-binding transcription factor activity"/>
    <property type="evidence" value="ECO:0007669"/>
    <property type="project" value="InterPro"/>
</dbReference>